<evidence type="ECO:0000259" key="2">
    <source>
        <dbReference type="PROSITE" id="PS50110"/>
    </source>
</evidence>
<dbReference type="Proteomes" id="UP000199672">
    <property type="component" value="Unassembled WGS sequence"/>
</dbReference>
<dbReference type="Pfam" id="PF00072">
    <property type="entry name" value="Response_reg"/>
    <property type="match status" value="1"/>
</dbReference>
<keyword evidence="5" id="KW-1185">Reference proteome</keyword>
<reference evidence="5" key="1">
    <citation type="submission" date="2016-10" db="EMBL/GenBank/DDBJ databases">
        <authorList>
            <person name="Varghese N."/>
            <person name="Submissions S."/>
        </authorList>
    </citation>
    <scope>NUCLEOTIDE SEQUENCE [LARGE SCALE GENOMIC DNA]</scope>
    <source>
        <strain evidence="5">CGMCC 1.10370</strain>
    </source>
</reference>
<proteinExistence type="predicted"/>
<dbReference type="Gene3D" id="3.40.50.2300">
    <property type="match status" value="1"/>
</dbReference>
<dbReference type="FunFam" id="3.40.50.2300:FF:000361">
    <property type="entry name" value="Two-component system response regulator"/>
    <property type="match status" value="1"/>
</dbReference>
<dbReference type="SUPFAM" id="SSF52172">
    <property type="entry name" value="CheY-like"/>
    <property type="match status" value="1"/>
</dbReference>
<dbReference type="SMART" id="SM00850">
    <property type="entry name" value="LytTR"/>
    <property type="match status" value="1"/>
</dbReference>
<dbReference type="RefSeq" id="WP_091495192.1">
    <property type="nucleotide sequence ID" value="NZ_FOMH01000008.1"/>
</dbReference>
<evidence type="ECO:0000256" key="1">
    <source>
        <dbReference type="PROSITE-ProRule" id="PRU00169"/>
    </source>
</evidence>
<accession>A0A1I1SWB7</accession>
<dbReference type="AlphaFoldDB" id="A0A1I1SWB7"/>
<dbReference type="OrthoDB" id="2168082at2"/>
<evidence type="ECO:0000259" key="3">
    <source>
        <dbReference type="PROSITE" id="PS50930"/>
    </source>
</evidence>
<dbReference type="PROSITE" id="PS50110">
    <property type="entry name" value="RESPONSE_REGULATORY"/>
    <property type="match status" value="1"/>
</dbReference>
<feature type="domain" description="HTH LytTR-type" evidence="3">
    <location>
        <begin position="146"/>
        <end position="253"/>
    </location>
</feature>
<name>A0A1I1SWB7_9FLAO</name>
<dbReference type="SMART" id="SM00448">
    <property type="entry name" value="REC"/>
    <property type="match status" value="1"/>
</dbReference>
<sequence length="253" mass="29360">MKILIVEDESINASRLKRLLEELEPNCEILGIIDTVVDTVAWLKSNPAPDLITLDIRLADGLSFSIFDEINITCPVIFTTAYDEYAIRAFKVNSIDYLMKPIDKGELEFALTKFKSLSKKETETNVSNITGILKELIHKPIYRLRFLVTYRDGYKSVDVADIDFIYSEFKTSNLFLKSGTIISIPQTMEELEQELDPNIFFRANRQFFIRAESIKSIANYFNAKLKIQLKLDSEREVIISREKTPFFKQWMDR</sequence>
<dbReference type="InterPro" id="IPR046947">
    <property type="entry name" value="LytR-like"/>
</dbReference>
<feature type="modified residue" description="4-aspartylphosphate" evidence="1">
    <location>
        <position position="55"/>
    </location>
</feature>
<dbReference type="PROSITE" id="PS50930">
    <property type="entry name" value="HTH_LYTTR"/>
    <property type="match status" value="1"/>
</dbReference>
<dbReference type="InterPro" id="IPR001789">
    <property type="entry name" value="Sig_transdc_resp-reg_receiver"/>
</dbReference>
<dbReference type="InterPro" id="IPR011006">
    <property type="entry name" value="CheY-like_superfamily"/>
</dbReference>
<evidence type="ECO:0000313" key="5">
    <source>
        <dbReference type="Proteomes" id="UP000199672"/>
    </source>
</evidence>
<dbReference type="PANTHER" id="PTHR37299:SF1">
    <property type="entry name" value="STAGE 0 SPORULATION PROTEIN A HOMOLOG"/>
    <property type="match status" value="1"/>
</dbReference>
<dbReference type="GO" id="GO:0000156">
    <property type="term" value="F:phosphorelay response regulator activity"/>
    <property type="evidence" value="ECO:0007669"/>
    <property type="project" value="InterPro"/>
</dbReference>
<evidence type="ECO:0000313" key="4">
    <source>
        <dbReference type="EMBL" id="SFD48193.1"/>
    </source>
</evidence>
<dbReference type="GO" id="GO:0003677">
    <property type="term" value="F:DNA binding"/>
    <property type="evidence" value="ECO:0007669"/>
    <property type="project" value="InterPro"/>
</dbReference>
<protein>
    <submittedName>
        <fullName evidence="4">Two component transcriptional regulator, LytTR family</fullName>
    </submittedName>
</protein>
<feature type="domain" description="Response regulatory" evidence="2">
    <location>
        <begin position="2"/>
        <end position="115"/>
    </location>
</feature>
<gene>
    <name evidence="4" type="ORF">SAMN05216297_108149</name>
</gene>
<dbReference type="Gene3D" id="2.40.50.1020">
    <property type="entry name" value="LytTr DNA-binding domain"/>
    <property type="match status" value="1"/>
</dbReference>
<organism evidence="4 5">
    <name type="scientific">Flavobacterium phragmitis</name>
    <dbReference type="NCBI Taxonomy" id="739143"/>
    <lineage>
        <taxon>Bacteria</taxon>
        <taxon>Pseudomonadati</taxon>
        <taxon>Bacteroidota</taxon>
        <taxon>Flavobacteriia</taxon>
        <taxon>Flavobacteriales</taxon>
        <taxon>Flavobacteriaceae</taxon>
        <taxon>Flavobacterium</taxon>
    </lineage>
</organism>
<dbReference type="EMBL" id="FOMH01000008">
    <property type="protein sequence ID" value="SFD48193.1"/>
    <property type="molecule type" value="Genomic_DNA"/>
</dbReference>
<dbReference type="InterPro" id="IPR007492">
    <property type="entry name" value="LytTR_DNA-bd_dom"/>
</dbReference>
<dbReference type="STRING" id="739143.SAMN05216297_108149"/>
<keyword evidence="1" id="KW-0597">Phosphoprotein</keyword>
<dbReference type="PANTHER" id="PTHR37299">
    <property type="entry name" value="TRANSCRIPTIONAL REGULATOR-RELATED"/>
    <property type="match status" value="1"/>
</dbReference>
<dbReference type="Pfam" id="PF04397">
    <property type="entry name" value="LytTR"/>
    <property type="match status" value="1"/>
</dbReference>